<protein>
    <submittedName>
        <fullName evidence="2">Stage III sporulation protein AG</fullName>
    </submittedName>
</protein>
<proteinExistence type="predicted"/>
<dbReference type="RefSeq" id="WP_132848189.1">
    <property type="nucleotide sequence ID" value="NZ_CP058648.1"/>
</dbReference>
<dbReference type="EMBL" id="SLYC01000012">
    <property type="protein sequence ID" value="TCQ02887.1"/>
    <property type="molecule type" value="Genomic_DNA"/>
</dbReference>
<reference evidence="2 3" key="1">
    <citation type="submission" date="2019-03" db="EMBL/GenBank/DDBJ databases">
        <title>Genomic Encyclopedia of Type Strains, Phase IV (KMG-IV): sequencing the most valuable type-strain genomes for metagenomic binning, comparative biology and taxonomic classification.</title>
        <authorList>
            <person name="Goeker M."/>
        </authorList>
    </citation>
    <scope>NUCLEOTIDE SEQUENCE [LARGE SCALE GENOMIC DNA]</scope>
    <source>
        <strain evidence="2 3">DSM 100013</strain>
    </source>
</reference>
<keyword evidence="1" id="KW-1133">Transmembrane helix</keyword>
<feature type="transmembrane region" description="Helical" evidence="1">
    <location>
        <begin position="20"/>
        <end position="41"/>
    </location>
</feature>
<gene>
    <name evidence="2" type="ORF">EDD79_101216</name>
</gene>
<dbReference type="NCBIfam" id="TIGR02830">
    <property type="entry name" value="spore_III_AG"/>
    <property type="match status" value="1"/>
</dbReference>
<comment type="caution">
    <text evidence="2">The sequence shown here is derived from an EMBL/GenBank/DDBJ whole genome shotgun (WGS) entry which is preliminary data.</text>
</comment>
<dbReference type="Proteomes" id="UP000295504">
    <property type="component" value="Unassembled WGS sequence"/>
</dbReference>
<keyword evidence="3" id="KW-1185">Reference proteome</keyword>
<sequence length="196" mass="21416">MDFSKIGEKLKDFVSKKHVANIIVVMAVLVIALIAYSDFFVKSSNTKSSPGKLQDDVLVQTANRELTEEEALEKKLKTILETMRGVGRVEVMITLEMGSEIIPASNTVNSIDTTEEKDSSGGVRLMTSQSSTQNIVTSNNGSQQKPLVLKEIKPQINGVIVVAEGAENIEVKAELYDAVKTVLQVPGHKVQIYPKN</sequence>
<name>A0A4R2TKC7_9FIRM</name>
<keyword evidence="1" id="KW-0812">Transmembrane</keyword>
<evidence type="ECO:0000256" key="1">
    <source>
        <dbReference type="SAM" id="Phobius"/>
    </source>
</evidence>
<evidence type="ECO:0000313" key="3">
    <source>
        <dbReference type="Proteomes" id="UP000295504"/>
    </source>
</evidence>
<evidence type="ECO:0000313" key="2">
    <source>
        <dbReference type="EMBL" id="TCQ02887.1"/>
    </source>
</evidence>
<accession>A0A4R2TKC7</accession>
<dbReference type="InterPro" id="IPR014195">
    <property type="entry name" value="Spore_III_AG"/>
</dbReference>
<organism evidence="2 3">
    <name type="scientific">Serpentinicella alkaliphila</name>
    <dbReference type="NCBI Taxonomy" id="1734049"/>
    <lineage>
        <taxon>Bacteria</taxon>
        <taxon>Bacillati</taxon>
        <taxon>Bacillota</taxon>
        <taxon>Clostridia</taxon>
        <taxon>Peptostreptococcales</taxon>
        <taxon>Natronincolaceae</taxon>
        <taxon>Serpentinicella</taxon>
    </lineage>
</organism>
<dbReference type="AlphaFoldDB" id="A0A4R2TKC7"/>
<dbReference type="OrthoDB" id="1634070at2"/>
<keyword evidence="1" id="KW-0472">Membrane</keyword>